<proteinExistence type="predicted"/>
<sequence>LSHICILLHRSIHHIYVRICVHRGVLYHKWRDRSWGSYQNDMASLRNDHKVPNLVRLSLHIFPFSHSIGKERGQCVHNPDDVALACYIRSYMADHIVPHNHGHMTGFLGNA</sequence>
<protein>
    <submittedName>
        <fullName evidence="1">XRN_N domain-containing protein</fullName>
    </submittedName>
</protein>
<name>A0A158QRR4_HAEPC</name>
<evidence type="ECO:0000313" key="1">
    <source>
        <dbReference type="WBParaSite" id="HPLM_0001798801-mRNA-1"/>
    </source>
</evidence>
<dbReference type="AlphaFoldDB" id="A0A158QRR4"/>
<dbReference type="WBParaSite" id="HPLM_0001798801-mRNA-1">
    <property type="protein sequence ID" value="HPLM_0001798801-mRNA-1"/>
    <property type="gene ID" value="HPLM_0001798801"/>
</dbReference>
<reference evidence="1" key="1">
    <citation type="submission" date="2016-04" db="UniProtKB">
        <authorList>
            <consortium name="WormBaseParasite"/>
        </authorList>
    </citation>
    <scope>IDENTIFICATION</scope>
</reference>
<organism evidence="1">
    <name type="scientific">Haemonchus placei</name>
    <name type="common">Barber's pole worm</name>
    <dbReference type="NCBI Taxonomy" id="6290"/>
    <lineage>
        <taxon>Eukaryota</taxon>
        <taxon>Metazoa</taxon>
        <taxon>Ecdysozoa</taxon>
        <taxon>Nematoda</taxon>
        <taxon>Chromadorea</taxon>
        <taxon>Rhabditida</taxon>
        <taxon>Rhabditina</taxon>
        <taxon>Rhabditomorpha</taxon>
        <taxon>Strongyloidea</taxon>
        <taxon>Trichostrongylidae</taxon>
        <taxon>Haemonchus</taxon>
    </lineage>
</organism>
<accession>A0A158QRR4</accession>